<keyword evidence="2" id="KW-1185">Reference proteome</keyword>
<protein>
    <recommendedName>
        <fullName evidence="3">Aminopeptidase</fullName>
    </recommendedName>
</protein>
<dbReference type="PANTHER" id="PTHR33645:SF5">
    <property type="entry name" value="AMINOPEPTIDASE"/>
    <property type="match status" value="1"/>
</dbReference>
<dbReference type="PANTHER" id="PTHR33645">
    <property type="entry name" value="AMINOPEPTIDASE (DUF3754)"/>
    <property type="match status" value="1"/>
</dbReference>
<evidence type="ECO:0008006" key="3">
    <source>
        <dbReference type="Google" id="ProtNLM"/>
    </source>
</evidence>
<dbReference type="Proteomes" id="UP000596661">
    <property type="component" value="Unassembled WGS sequence"/>
</dbReference>
<reference evidence="1" key="1">
    <citation type="submission" date="2021-03" db="UniProtKB">
        <authorList>
            <consortium name="EnsemblPlants"/>
        </authorList>
    </citation>
    <scope>IDENTIFICATION</scope>
</reference>
<dbReference type="Pfam" id="PF12576">
    <property type="entry name" value="DUF3754"/>
    <property type="match status" value="1"/>
</dbReference>
<accession>A0A803QKX5</accession>
<dbReference type="AlphaFoldDB" id="A0A803QKX5"/>
<name>A0A803QKX5_CANSA</name>
<evidence type="ECO:0000313" key="2">
    <source>
        <dbReference type="Proteomes" id="UP000596661"/>
    </source>
</evidence>
<dbReference type="EnsemblPlants" id="evm.model.10.1796">
    <property type="protein sequence ID" value="cds.evm.model.10.1796"/>
    <property type="gene ID" value="evm.TU.10.1796"/>
</dbReference>
<dbReference type="EMBL" id="UZAU01000821">
    <property type="status" value="NOT_ANNOTATED_CDS"/>
    <property type="molecule type" value="Genomic_DNA"/>
</dbReference>
<proteinExistence type="predicted"/>
<sequence length="422" mass="48870">MQLYALFDPVYGARKLEQHNLTPEQVDSFELSFLNHLFKVMDKSNFKITTDDEIEVALSAQYRLNLPIIVDESKLDKRLLTRYFTKYPKDNLPQFADKYIIFRRGIGIDHNTAFFYQAKLNTIILKTWRFFLKVTGLKRLLYGKSRKHCQNDSSQPVEISIEDEQDSLYVERIRIEKINLSIAKLLGKVTIQEPTFDRIIVVYRRKKTRHQNERGIHVKHFKNIPMADLEIVLPEKKNPSLTPMDWVKFLISAAIGLVTVVSSLSMPTADIRVIYAVLSAVIGYCIKTYFSFQSNLVAYQSLITQSVYEKQLDSGRGTLLHLCDEVIQQEVKEVIISFFILRECKKSTRQDLDLRCEQLIKEEFGESCNFDVDDAVRKLEKLRIVSKDSTGMYSCVDLKQANEIIGITTEEFVLKATKEDSC</sequence>
<dbReference type="Gramene" id="evm.model.10.1796">
    <property type="protein sequence ID" value="cds.evm.model.10.1796"/>
    <property type="gene ID" value="evm.TU.10.1796"/>
</dbReference>
<evidence type="ECO:0000313" key="1">
    <source>
        <dbReference type="EnsemblPlants" id="cds.evm.model.10.1796"/>
    </source>
</evidence>
<dbReference type="OMA" id="DQECKEM"/>
<organism evidence="1 2">
    <name type="scientific">Cannabis sativa</name>
    <name type="common">Hemp</name>
    <name type="synonym">Marijuana</name>
    <dbReference type="NCBI Taxonomy" id="3483"/>
    <lineage>
        <taxon>Eukaryota</taxon>
        <taxon>Viridiplantae</taxon>
        <taxon>Streptophyta</taxon>
        <taxon>Embryophyta</taxon>
        <taxon>Tracheophyta</taxon>
        <taxon>Spermatophyta</taxon>
        <taxon>Magnoliopsida</taxon>
        <taxon>eudicotyledons</taxon>
        <taxon>Gunneridae</taxon>
        <taxon>Pentapetalae</taxon>
        <taxon>rosids</taxon>
        <taxon>fabids</taxon>
        <taxon>Rosales</taxon>
        <taxon>Cannabaceae</taxon>
        <taxon>Cannabis</taxon>
    </lineage>
</organism>
<dbReference type="InterPro" id="IPR022227">
    <property type="entry name" value="DUF3754"/>
</dbReference>